<keyword evidence="3" id="KW-1185">Reference proteome</keyword>
<proteinExistence type="predicted"/>
<evidence type="ECO:0000313" key="2">
    <source>
        <dbReference type="EMBL" id="PON70154.1"/>
    </source>
</evidence>
<feature type="compositionally biased region" description="Acidic residues" evidence="1">
    <location>
        <begin position="22"/>
        <end position="35"/>
    </location>
</feature>
<organism evidence="2 3">
    <name type="scientific">Parasponia andersonii</name>
    <name type="common">Sponia andersonii</name>
    <dbReference type="NCBI Taxonomy" id="3476"/>
    <lineage>
        <taxon>Eukaryota</taxon>
        <taxon>Viridiplantae</taxon>
        <taxon>Streptophyta</taxon>
        <taxon>Embryophyta</taxon>
        <taxon>Tracheophyta</taxon>
        <taxon>Spermatophyta</taxon>
        <taxon>Magnoliopsida</taxon>
        <taxon>eudicotyledons</taxon>
        <taxon>Gunneridae</taxon>
        <taxon>Pentapetalae</taxon>
        <taxon>rosids</taxon>
        <taxon>fabids</taxon>
        <taxon>Rosales</taxon>
        <taxon>Cannabaceae</taxon>
        <taxon>Parasponia</taxon>
    </lineage>
</organism>
<feature type="compositionally biased region" description="Polar residues" evidence="1">
    <location>
        <begin position="1"/>
        <end position="13"/>
    </location>
</feature>
<dbReference type="Proteomes" id="UP000237105">
    <property type="component" value="Unassembled WGS sequence"/>
</dbReference>
<comment type="caution">
    <text evidence="2">The sequence shown here is derived from an EMBL/GenBank/DDBJ whole genome shotgun (WGS) entry which is preliminary data.</text>
</comment>
<feature type="region of interest" description="Disordered" evidence="1">
    <location>
        <begin position="1"/>
        <end position="61"/>
    </location>
</feature>
<dbReference type="AlphaFoldDB" id="A0A2P5DA34"/>
<reference evidence="3" key="1">
    <citation type="submission" date="2016-06" db="EMBL/GenBank/DDBJ databases">
        <title>Parallel loss of symbiosis genes in relatives of nitrogen-fixing non-legume Parasponia.</title>
        <authorList>
            <person name="Van Velzen R."/>
            <person name="Holmer R."/>
            <person name="Bu F."/>
            <person name="Rutten L."/>
            <person name="Van Zeijl A."/>
            <person name="Liu W."/>
            <person name="Santuari L."/>
            <person name="Cao Q."/>
            <person name="Sharma T."/>
            <person name="Shen D."/>
            <person name="Roswanjaya Y."/>
            <person name="Wardhani T."/>
            <person name="Kalhor M.S."/>
            <person name="Jansen J."/>
            <person name="Van den Hoogen J."/>
            <person name="Gungor B."/>
            <person name="Hartog M."/>
            <person name="Hontelez J."/>
            <person name="Verver J."/>
            <person name="Yang W.-C."/>
            <person name="Schijlen E."/>
            <person name="Repin R."/>
            <person name="Schilthuizen M."/>
            <person name="Schranz E."/>
            <person name="Heidstra R."/>
            <person name="Miyata K."/>
            <person name="Fedorova E."/>
            <person name="Kohlen W."/>
            <person name="Bisseling T."/>
            <person name="Smit S."/>
            <person name="Geurts R."/>
        </authorList>
    </citation>
    <scope>NUCLEOTIDE SEQUENCE [LARGE SCALE GENOMIC DNA]</scope>
    <source>
        <strain evidence="3">cv. WU1-14</strain>
    </source>
</reference>
<evidence type="ECO:0000256" key="1">
    <source>
        <dbReference type="SAM" id="MobiDB-lite"/>
    </source>
</evidence>
<evidence type="ECO:0000313" key="3">
    <source>
        <dbReference type="Proteomes" id="UP000237105"/>
    </source>
</evidence>
<dbReference type="EMBL" id="JXTB01000052">
    <property type="protein sequence ID" value="PON70154.1"/>
    <property type="molecule type" value="Genomic_DNA"/>
</dbReference>
<accession>A0A2P5DA34</accession>
<name>A0A2P5DA34_PARAD</name>
<dbReference type="PANTHER" id="PTHR35324">
    <property type="entry name" value="BNAA08G03750D PROTEIN"/>
    <property type="match status" value="1"/>
</dbReference>
<sequence length="111" mass="12370">MASLVSKTETISMKSKKLAGGEGEEEGEGEGEEVEINQNKPVTSHLYLKPAHSSQSLDKEEVLRRIRQRKRVNMVRTALQSVLRLPSSSPSKPNKVSVPQRRWVDDAFAAL</sequence>
<gene>
    <name evidence="2" type="ORF">PanWU01x14_083290</name>
</gene>
<protein>
    <submittedName>
        <fullName evidence="2">Uncharacterized protein</fullName>
    </submittedName>
</protein>
<dbReference type="PANTHER" id="PTHR35324:SF4">
    <property type="entry name" value="EXPRESSED PROTEIN"/>
    <property type="match status" value="1"/>
</dbReference>
<dbReference type="OrthoDB" id="1165463at2759"/>